<keyword evidence="6" id="KW-0808">Transferase</keyword>
<evidence type="ECO:0000256" key="5">
    <source>
        <dbReference type="ARBA" id="ARBA00022597"/>
    </source>
</evidence>
<dbReference type="GO" id="GO:0090563">
    <property type="term" value="F:protein-phosphocysteine-sugar phosphotransferase activity"/>
    <property type="evidence" value="ECO:0007669"/>
    <property type="project" value="TreeGrafter"/>
</dbReference>
<evidence type="ECO:0000256" key="11">
    <source>
        <dbReference type="ARBA" id="ARBA00030962"/>
    </source>
</evidence>
<keyword evidence="5" id="KW-0762">Sugar transport</keyword>
<accession>A0A916QBZ1</accession>
<evidence type="ECO:0000256" key="2">
    <source>
        <dbReference type="ARBA" id="ARBA00014783"/>
    </source>
</evidence>
<evidence type="ECO:0000256" key="8">
    <source>
        <dbReference type="ARBA" id="ARBA00022777"/>
    </source>
</evidence>
<dbReference type="Gene3D" id="3.40.930.10">
    <property type="entry name" value="Mannitol-specific EII, Chain A"/>
    <property type="match status" value="1"/>
</dbReference>
<reference evidence="13" key="1">
    <citation type="submission" date="2020-06" db="EMBL/GenBank/DDBJ databases">
        <title>Characterization of fructooligosaccharide metabolism and fructooligosaccharide-degrading enzymes in human commensal butyrate producers.</title>
        <authorList>
            <person name="Tanno H."/>
            <person name="Fujii T."/>
            <person name="Hirano K."/>
            <person name="Maeno S."/>
            <person name="Tonozuka T."/>
            <person name="Sakamoto M."/>
            <person name="Ohkuma M."/>
            <person name="Tochio T."/>
            <person name="Endo A."/>
        </authorList>
    </citation>
    <scope>NUCLEOTIDE SEQUENCE</scope>
    <source>
        <strain evidence="13">JCM 17466</strain>
    </source>
</reference>
<feature type="domain" description="PTS EIIA type-2" evidence="12">
    <location>
        <begin position="4"/>
        <end position="146"/>
    </location>
</feature>
<comment type="caution">
    <text evidence="13">The sequence shown here is derived from an EMBL/GenBank/DDBJ whole genome shotgun (WGS) entry which is preliminary data.</text>
</comment>
<dbReference type="SUPFAM" id="SSF55804">
    <property type="entry name" value="Phoshotransferase/anion transport protein"/>
    <property type="match status" value="1"/>
</dbReference>
<evidence type="ECO:0000256" key="1">
    <source>
        <dbReference type="ARBA" id="ARBA00002434"/>
    </source>
</evidence>
<dbReference type="CDD" id="cd00211">
    <property type="entry name" value="PTS_IIA_fru"/>
    <property type="match status" value="1"/>
</dbReference>
<evidence type="ECO:0000256" key="4">
    <source>
        <dbReference type="ARBA" id="ARBA00022553"/>
    </source>
</evidence>
<keyword evidence="7" id="KW-0598">Phosphotransferase system</keyword>
<dbReference type="AlphaFoldDB" id="A0A916QBZ1"/>
<dbReference type="PROSITE" id="PS51094">
    <property type="entry name" value="PTS_EIIA_TYPE_2"/>
    <property type="match status" value="1"/>
</dbReference>
<dbReference type="InterPro" id="IPR050893">
    <property type="entry name" value="Sugar_PTS"/>
</dbReference>
<evidence type="ECO:0000313" key="14">
    <source>
        <dbReference type="Proteomes" id="UP000613208"/>
    </source>
</evidence>
<dbReference type="EMBL" id="BLYI01000070">
    <property type="protein sequence ID" value="GFO86700.1"/>
    <property type="molecule type" value="Genomic_DNA"/>
</dbReference>
<organism evidence="13 14">
    <name type="scientific">Anaerostipes butyraticus</name>
    <dbReference type="NCBI Taxonomy" id="645466"/>
    <lineage>
        <taxon>Bacteria</taxon>
        <taxon>Bacillati</taxon>
        <taxon>Bacillota</taxon>
        <taxon>Clostridia</taxon>
        <taxon>Lachnospirales</taxon>
        <taxon>Lachnospiraceae</taxon>
        <taxon>Anaerostipes</taxon>
    </lineage>
</organism>
<dbReference type="PANTHER" id="PTHR30181">
    <property type="entry name" value="MANNITOL PERMEASE IIC COMPONENT"/>
    <property type="match status" value="1"/>
</dbReference>
<evidence type="ECO:0000313" key="13">
    <source>
        <dbReference type="EMBL" id="GFO86700.1"/>
    </source>
</evidence>
<keyword evidence="3" id="KW-0813">Transport</keyword>
<comment type="function">
    <text evidence="1">The phosphoenolpyruvate-dependent sugar phosphotransferase system (sugar PTS), a major carbohydrate active transport system, catalyzes the phosphorylation of incoming sugar substrates concomitantly with their translocation across the cell membrane. The enzyme II CmtAB PTS system is involved in D-mannitol transport.</text>
</comment>
<proteinExistence type="predicted"/>
<dbReference type="InterPro" id="IPR002178">
    <property type="entry name" value="PTS_EIIA_type-2_dom"/>
</dbReference>
<dbReference type="GO" id="GO:0005886">
    <property type="term" value="C:plasma membrane"/>
    <property type="evidence" value="ECO:0007669"/>
    <property type="project" value="TreeGrafter"/>
</dbReference>
<dbReference type="PANTHER" id="PTHR30181:SF2">
    <property type="entry name" value="PTS SYSTEM MANNITOL-SPECIFIC EIICBA COMPONENT"/>
    <property type="match status" value="1"/>
</dbReference>
<evidence type="ECO:0000256" key="7">
    <source>
        <dbReference type="ARBA" id="ARBA00022683"/>
    </source>
</evidence>
<evidence type="ECO:0000256" key="6">
    <source>
        <dbReference type="ARBA" id="ARBA00022679"/>
    </source>
</evidence>
<evidence type="ECO:0000256" key="10">
    <source>
        <dbReference type="ARBA" id="ARBA00030956"/>
    </source>
</evidence>
<dbReference type="GO" id="GO:0009401">
    <property type="term" value="P:phosphoenolpyruvate-dependent sugar phosphotransferase system"/>
    <property type="evidence" value="ECO:0007669"/>
    <property type="project" value="UniProtKB-KW"/>
</dbReference>
<sequence length="153" mass="17435">MASKLLNDDFLNLICLDFSCSTAEEAIRQAGNLLLKNQYITENYIDGMLRREQEHPTYLDYGVMIPHGTQDTLSCVLHPGISIVSIPQGFSYFGHRVSFVIGISSQEEDPLQELMQITDILLEPEKRIRLLNPSSKQEIIDVINENYFEKGEL</sequence>
<dbReference type="GO" id="GO:0016301">
    <property type="term" value="F:kinase activity"/>
    <property type="evidence" value="ECO:0007669"/>
    <property type="project" value="UniProtKB-KW"/>
</dbReference>
<protein>
    <recommendedName>
        <fullName evidence="2">Mannitol-specific phosphotransferase enzyme IIA component</fullName>
    </recommendedName>
    <alternativeName>
        <fullName evidence="10">EIIA</fullName>
    </alternativeName>
    <alternativeName>
        <fullName evidence="11">EIII</fullName>
    </alternativeName>
    <alternativeName>
        <fullName evidence="9">PTS system mannitol-specific EIIA component</fullName>
    </alternativeName>
</protein>
<dbReference type="RefSeq" id="WP_201312340.1">
    <property type="nucleotide sequence ID" value="NZ_BLYI01000070.1"/>
</dbReference>
<dbReference type="Pfam" id="PF00359">
    <property type="entry name" value="PTS_EIIA_2"/>
    <property type="match status" value="1"/>
</dbReference>
<keyword evidence="8" id="KW-0418">Kinase</keyword>
<name>A0A916QBZ1_9FIRM</name>
<keyword evidence="14" id="KW-1185">Reference proteome</keyword>
<dbReference type="Proteomes" id="UP000613208">
    <property type="component" value="Unassembled WGS sequence"/>
</dbReference>
<keyword evidence="4" id="KW-0597">Phosphoprotein</keyword>
<evidence type="ECO:0000256" key="9">
    <source>
        <dbReference type="ARBA" id="ARBA00029908"/>
    </source>
</evidence>
<gene>
    <name evidence="13" type="primary">mtlF</name>
    <name evidence="13" type="ORF">ANBU17_30470</name>
</gene>
<evidence type="ECO:0000259" key="12">
    <source>
        <dbReference type="PROSITE" id="PS51094"/>
    </source>
</evidence>
<dbReference type="InterPro" id="IPR016152">
    <property type="entry name" value="PTrfase/Anion_transptr"/>
</dbReference>
<evidence type="ECO:0000256" key="3">
    <source>
        <dbReference type="ARBA" id="ARBA00022448"/>
    </source>
</evidence>